<name>A0AA36DSK4_CYLNA</name>
<feature type="signal peptide" evidence="2">
    <location>
        <begin position="1"/>
        <end position="23"/>
    </location>
</feature>
<evidence type="ECO:0000313" key="5">
    <source>
        <dbReference type="Proteomes" id="UP001176961"/>
    </source>
</evidence>
<evidence type="ECO:0000256" key="2">
    <source>
        <dbReference type="SAM" id="SignalP"/>
    </source>
</evidence>
<dbReference type="AlphaFoldDB" id="A0AA36DSK4"/>
<proteinExistence type="predicted"/>
<feature type="chain" id="PRO_5041340005" description="Ground-like domain-containing protein" evidence="2">
    <location>
        <begin position="24"/>
        <end position="258"/>
    </location>
</feature>
<keyword evidence="5" id="KW-1185">Reference proteome</keyword>
<dbReference type="InterPro" id="IPR007284">
    <property type="entry name" value="Ground-like_dom"/>
</dbReference>
<dbReference type="PANTHER" id="PTHR31967">
    <property type="entry name" value="GROUNDHOG (HEDGEHOG-LIKE FAMILY)-RELATED"/>
    <property type="match status" value="1"/>
</dbReference>
<sequence length="258" mass="29601">MRLFSFSPLFVPILATFFHQFYAQQAPTHSVPAPAYFANHGTQQRQQLVAVPITAVAVPLNVYNARSQQPIYRQPAQIYPKPALQQRYVSTLPPPPSYPPAPPPYSQPPAYQQPTYATTQAYVQTTPAPRCWRNAEGFPCCSRDLESFMMRTLHDENNLKRWRGCNLQKAANELQKMAQSKFKYSFESIVTQSDMASKSRFMNNLMCKMRTRDGKIAMLYATPIQYSLESSDSHPLSEQEMRRKWTSQQMEITSTDDI</sequence>
<reference evidence="4" key="1">
    <citation type="submission" date="2023-07" db="EMBL/GenBank/DDBJ databases">
        <authorList>
            <consortium name="CYATHOMIX"/>
        </authorList>
    </citation>
    <scope>NUCLEOTIDE SEQUENCE</scope>
    <source>
        <strain evidence="4">N/A</strain>
    </source>
</reference>
<gene>
    <name evidence="4" type="ORF">CYNAS_LOCUS3941</name>
</gene>
<dbReference type="Proteomes" id="UP001176961">
    <property type="component" value="Unassembled WGS sequence"/>
</dbReference>
<feature type="region of interest" description="Disordered" evidence="1">
    <location>
        <begin position="230"/>
        <end position="258"/>
    </location>
</feature>
<feature type="compositionally biased region" description="Basic and acidic residues" evidence="1">
    <location>
        <begin position="231"/>
        <end position="243"/>
    </location>
</feature>
<dbReference type="Pfam" id="PF04155">
    <property type="entry name" value="Ground-like"/>
    <property type="match status" value="1"/>
</dbReference>
<dbReference type="EMBL" id="CATQJL010000001">
    <property type="protein sequence ID" value="CAJ0591958.1"/>
    <property type="molecule type" value="Genomic_DNA"/>
</dbReference>
<comment type="caution">
    <text evidence="4">The sequence shown here is derived from an EMBL/GenBank/DDBJ whole genome shotgun (WGS) entry which is preliminary data.</text>
</comment>
<accession>A0AA36DSK4</accession>
<evidence type="ECO:0000256" key="1">
    <source>
        <dbReference type="SAM" id="MobiDB-lite"/>
    </source>
</evidence>
<evidence type="ECO:0000259" key="3">
    <source>
        <dbReference type="Pfam" id="PF04155"/>
    </source>
</evidence>
<keyword evidence="2" id="KW-0732">Signal</keyword>
<organism evidence="4 5">
    <name type="scientific">Cylicocyclus nassatus</name>
    <name type="common">Nematode worm</name>
    <dbReference type="NCBI Taxonomy" id="53992"/>
    <lineage>
        <taxon>Eukaryota</taxon>
        <taxon>Metazoa</taxon>
        <taxon>Ecdysozoa</taxon>
        <taxon>Nematoda</taxon>
        <taxon>Chromadorea</taxon>
        <taxon>Rhabditida</taxon>
        <taxon>Rhabditina</taxon>
        <taxon>Rhabditomorpha</taxon>
        <taxon>Strongyloidea</taxon>
        <taxon>Strongylidae</taxon>
        <taxon>Cylicocyclus</taxon>
    </lineage>
</organism>
<evidence type="ECO:0000313" key="4">
    <source>
        <dbReference type="EMBL" id="CAJ0591958.1"/>
    </source>
</evidence>
<protein>
    <recommendedName>
        <fullName evidence="3">Ground-like domain-containing protein</fullName>
    </recommendedName>
</protein>
<feature type="compositionally biased region" description="Polar residues" evidence="1">
    <location>
        <begin position="246"/>
        <end position="258"/>
    </location>
</feature>
<feature type="domain" description="Ground-like" evidence="3">
    <location>
        <begin position="138"/>
        <end position="220"/>
    </location>
</feature>
<dbReference type="PANTHER" id="PTHR31967:SF16">
    <property type="entry name" value="GROUND-LIKE DOMAIN-CONTAINING PROTEIN"/>
    <property type="match status" value="1"/>
</dbReference>